<feature type="binding site" evidence="9">
    <location>
        <position position="226"/>
    </location>
    <ligand>
        <name>Mg(2+)</name>
        <dbReference type="ChEBI" id="CHEBI:18420"/>
        <label>2</label>
    </ligand>
</feature>
<dbReference type="SUPFAM" id="SSF52418">
    <property type="entry name" value="Nucleoside phosphorylase/phosphoribosyltransferase catalytic domain"/>
    <property type="match status" value="1"/>
</dbReference>
<dbReference type="GO" id="GO:0000287">
    <property type="term" value="F:magnesium ion binding"/>
    <property type="evidence" value="ECO:0007669"/>
    <property type="project" value="UniProtKB-UniRule"/>
</dbReference>
<dbReference type="Gene3D" id="1.20.970.10">
    <property type="entry name" value="Transferase, Pyrimidine Nucleoside Phosphorylase, Chain C"/>
    <property type="match status" value="1"/>
</dbReference>
<feature type="binding site" evidence="9">
    <location>
        <position position="120"/>
    </location>
    <ligand>
        <name>5-phospho-alpha-D-ribose 1-diphosphate</name>
        <dbReference type="ChEBI" id="CHEBI:58017"/>
    </ligand>
</feature>
<dbReference type="InterPro" id="IPR005940">
    <property type="entry name" value="Anthranilate_Pribosyl_Tfrase"/>
</dbReference>
<evidence type="ECO:0000256" key="9">
    <source>
        <dbReference type="HAMAP-Rule" id="MF_00211"/>
    </source>
</evidence>
<keyword evidence="9" id="KW-0479">Metal-binding</keyword>
<evidence type="ECO:0000256" key="4">
    <source>
        <dbReference type="ARBA" id="ARBA00022679"/>
    </source>
</evidence>
<dbReference type="InterPro" id="IPR000312">
    <property type="entry name" value="Glycosyl_Trfase_fam3"/>
</dbReference>
<comment type="subunit">
    <text evidence="9">Homodimer.</text>
</comment>
<evidence type="ECO:0000259" key="10">
    <source>
        <dbReference type="Pfam" id="PF00591"/>
    </source>
</evidence>
<dbReference type="RefSeq" id="WP_016484099.1">
    <property type="nucleotide sequence ID" value="NC_021487.1"/>
</dbReference>
<dbReference type="SUPFAM" id="SSF47648">
    <property type="entry name" value="Nucleoside phosphorylase/phosphoribosyltransferase N-terminal domain"/>
    <property type="match status" value="1"/>
</dbReference>
<dbReference type="HOGENOM" id="CLU_034315_2_1_0"/>
<comment type="catalytic activity">
    <reaction evidence="7 9">
        <text>N-(5-phospho-beta-D-ribosyl)anthranilate + diphosphate = 5-phospho-alpha-D-ribose 1-diphosphate + anthranilate</text>
        <dbReference type="Rhea" id="RHEA:11768"/>
        <dbReference type="ChEBI" id="CHEBI:16567"/>
        <dbReference type="ChEBI" id="CHEBI:18277"/>
        <dbReference type="ChEBI" id="CHEBI:33019"/>
        <dbReference type="ChEBI" id="CHEBI:58017"/>
        <dbReference type="EC" id="2.4.2.18"/>
    </reaction>
</comment>
<dbReference type="STRING" id="454171.CP488_01278"/>
<dbReference type="UniPathway" id="UPA00035">
    <property type="reaction ID" value="UER00041"/>
</dbReference>
<dbReference type="Proteomes" id="UP000014227">
    <property type="component" value="Chromosome I"/>
</dbReference>
<dbReference type="PATRIC" id="fig|1303518.3.peg.2916"/>
<dbReference type="PANTHER" id="PTHR43285">
    <property type="entry name" value="ANTHRANILATE PHOSPHORIBOSYLTRANSFERASE"/>
    <property type="match status" value="1"/>
</dbReference>
<evidence type="ECO:0000256" key="8">
    <source>
        <dbReference type="ARBA" id="ARBA00061188"/>
    </source>
</evidence>
<reference evidence="13" key="1">
    <citation type="submission" date="2013-03" db="EMBL/GenBank/DDBJ databases">
        <title>Genome sequence of Chthonomonas calidirosea, the first sequenced genome from the Armatimonadetes phylum (formally candidate division OP10).</title>
        <authorList>
            <person name="Lee K.C.Y."/>
            <person name="Morgan X.C."/>
            <person name="Dunfield P.F."/>
            <person name="Tamas I."/>
            <person name="Houghton K.M."/>
            <person name="Vyssotski M."/>
            <person name="Ryan J.L.J."/>
            <person name="Lagutin K."/>
            <person name="McDonald I.R."/>
            <person name="Stott M.B."/>
        </authorList>
    </citation>
    <scope>NUCLEOTIDE SEQUENCE [LARGE SCALE GENOMIC DNA]</scope>
    <source>
        <strain evidence="13">DSM 23976 / ICMP 18418 / T49</strain>
    </source>
</reference>
<keyword evidence="3 9" id="KW-0328">Glycosyltransferase</keyword>
<feature type="binding site" evidence="9">
    <location>
        <position position="92"/>
    </location>
    <ligand>
        <name>Mg(2+)</name>
        <dbReference type="ChEBI" id="CHEBI:18420"/>
        <label>1</label>
    </ligand>
</feature>
<feature type="domain" description="Glycosyl transferase family 3 N-terminal" evidence="11">
    <location>
        <begin position="3"/>
        <end position="63"/>
    </location>
</feature>
<proteinExistence type="inferred from homology"/>
<dbReference type="GO" id="GO:0000162">
    <property type="term" value="P:L-tryptophan biosynthetic process"/>
    <property type="evidence" value="ECO:0007669"/>
    <property type="project" value="UniProtKB-UniRule"/>
</dbReference>
<evidence type="ECO:0000256" key="6">
    <source>
        <dbReference type="ARBA" id="ARBA00023141"/>
    </source>
</evidence>
<dbReference type="PANTHER" id="PTHR43285:SF2">
    <property type="entry name" value="ANTHRANILATE PHOSPHORIBOSYLTRANSFERASE"/>
    <property type="match status" value="1"/>
</dbReference>
<feature type="binding site" evidence="9">
    <location>
        <position position="80"/>
    </location>
    <ligand>
        <name>5-phospho-alpha-D-ribose 1-diphosphate</name>
        <dbReference type="ChEBI" id="CHEBI:58017"/>
    </ligand>
</feature>
<dbReference type="GO" id="GO:0005829">
    <property type="term" value="C:cytosol"/>
    <property type="evidence" value="ECO:0007669"/>
    <property type="project" value="TreeGrafter"/>
</dbReference>
<evidence type="ECO:0000256" key="7">
    <source>
        <dbReference type="ARBA" id="ARBA00052328"/>
    </source>
</evidence>
<feature type="binding site" evidence="9">
    <location>
        <position position="80"/>
    </location>
    <ligand>
        <name>anthranilate</name>
        <dbReference type="ChEBI" id="CHEBI:16567"/>
        <label>1</label>
    </ligand>
</feature>
<keyword evidence="2 9" id="KW-0028">Amino-acid biosynthesis</keyword>
<dbReference type="EMBL" id="HF951689">
    <property type="protein sequence ID" value="CCW36595.1"/>
    <property type="molecule type" value="Genomic_DNA"/>
</dbReference>
<organism evidence="12 13">
    <name type="scientific">Chthonomonas calidirosea (strain DSM 23976 / ICMP 18418 / T49)</name>
    <dbReference type="NCBI Taxonomy" id="1303518"/>
    <lineage>
        <taxon>Bacteria</taxon>
        <taxon>Bacillati</taxon>
        <taxon>Armatimonadota</taxon>
        <taxon>Chthonomonadia</taxon>
        <taxon>Chthonomonadales</taxon>
        <taxon>Chthonomonadaceae</taxon>
        <taxon>Chthonomonas</taxon>
    </lineage>
</organism>
<feature type="binding site" evidence="9">
    <location>
        <begin position="90"/>
        <end position="93"/>
    </location>
    <ligand>
        <name>5-phospho-alpha-D-ribose 1-diphosphate</name>
        <dbReference type="ChEBI" id="CHEBI:58017"/>
    </ligand>
</feature>
<comment type="similarity">
    <text evidence="9">Belongs to the anthranilate phosphoribosyltransferase family.</text>
</comment>
<feature type="binding site" evidence="9">
    <location>
        <position position="226"/>
    </location>
    <ligand>
        <name>Mg(2+)</name>
        <dbReference type="ChEBI" id="CHEBI:18420"/>
        <label>1</label>
    </ligand>
</feature>
<keyword evidence="9" id="KW-0460">Magnesium</keyword>
<dbReference type="AlphaFoldDB" id="S0EYA8"/>
<keyword evidence="6 9" id="KW-0057">Aromatic amino acid biosynthesis</keyword>
<dbReference type="InterPro" id="IPR017459">
    <property type="entry name" value="Glycosyl_Trfase_fam3_N_dom"/>
</dbReference>
<dbReference type="FunFam" id="3.40.1030.10:FF:000002">
    <property type="entry name" value="Anthranilate phosphoribosyltransferase"/>
    <property type="match status" value="1"/>
</dbReference>
<keyword evidence="4 9" id="KW-0808">Transferase</keyword>
<dbReference type="Gene3D" id="3.40.1030.10">
    <property type="entry name" value="Nucleoside phosphorylase/phosphoribosyltransferase catalytic domain"/>
    <property type="match status" value="1"/>
</dbReference>
<dbReference type="InterPro" id="IPR035902">
    <property type="entry name" value="Nuc_phospho_transferase"/>
</dbReference>
<comment type="function">
    <text evidence="9">Catalyzes the transfer of the phosphoribosyl group of 5-phosphorylribose-1-pyrophosphate (PRPP) to anthranilate to yield N-(5'-phosphoribosyl)-anthranilate (PRA).</text>
</comment>
<feature type="binding site" evidence="9">
    <location>
        <position position="166"/>
    </location>
    <ligand>
        <name>anthranilate</name>
        <dbReference type="ChEBI" id="CHEBI:16567"/>
        <label>2</label>
    </ligand>
</feature>
<dbReference type="EC" id="2.4.2.18" evidence="9"/>
<protein>
    <recommendedName>
        <fullName evidence="9">Anthranilate phosphoribosyltransferase</fullName>
        <ecNumber evidence="9">2.4.2.18</ecNumber>
    </recommendedName>
</protein>
<comment type="caution">
    <text evidence="9">Lacks conserved residue(s) required for the propagation of feature annotation.</text>
</comment>
<dbReference type="InterPro" id="IPR036320">
    <property type="entry name" value="Glycosyl_Trfase_fam3_N_dom_sf"/>
</dbReference>
<keyword evidence="5 9" id="KW-0822">Tryptophan biosynthesis</keyword>
<evidence type="ECO:0000256" key="3">
    <source>
        <dbReference type="ARBA" id="ARBA00022676"/>
    </source>
</evidence>
<dbReference type="OrthoDB" id="9806430at2"/>
<feature type="domain" description="Glycosyl transferase family 3" evidence="10">
    <location>
        <begin position="73"/>
        <end position="328"/>
    </location>
</feature>
<feature type="binding site" evidence="9">
    <location>
        <position position="111"/>
    </location>
    <ligand>
        <name>anthranilate</name>
        <dbReference type="ChEBI" id="CHEBI:16567"/>
        <label>1</label>
    </ligand>
</feature>
<accession>S0EYA8</accession>
<evidence type="ECO:0000256" key="2">
    <source>
        <dbReference type="ARBA" id="ARBA00022605"/>
    </source>
</evidence>
<evidence type="ECO:0000313" key="12">
    <source>
        <dbReference type="EMBL" id="CCW36595.1"/>
    </source>
</evidence>
<evidence type="ECO:0000256" key="5">
    <source>
        <dbReference type="ARBA" id="ARBA00022822"/>
    </source>
</evidence>
<dbReference type="Pfam" id="PF02885">
    <property type="entry name" value="Glycos_trans_3N"/>
    <property type="match status" value="1"/>
</dbReference>
<dbReference type="FunCoup" id="S0EYA8">
    <property type="interactions" value="387"/>
</dbReference>
<dbReference type="KEGG" id="ccz:CCALI_02810"/>
<evidence type="ECO:0000259" key="11">
    <source>
        <dbReference type="Pfam" id="PF02885"/>
    </source>
</evidence>
<comment type="cofactor">
    <cofactor evidence="9">
        <name>Mg(2+)</name>
        <dbReference type="ChEBI" id="CHEBI:18420"/>
    </cofactor>
    <text evidence="9">Binds 2 magnesium ions per monomer.</text>
</comment>
<dbReference type="InParanoid" id="S0EYA8"/>
<sequence length="345" mass="37098">MLKQILNELVLGKNLTREQAAQLMQLLMEGEATPAQVGGLLVALRMKGETVEEITGFAQAMRTRLQPVHPQSTPLLDTCGTGGGRFRVFNVSTAVAFVLAAAGTYVAKHGNRAVSGTCGSADVLEALGARIDLSPEQCARCIDEVGVGFLFAPLHHPALRHVGGPRRELGIRTVFNLLGPLVNPAGATLRLMGIYDESLCRTAAEALHALGTTSAIVAHGHIGVGEIATVGTTLIAELREGHVDTYTLTRRDFGLPSQEPRLEDLMPEATPEANAALLRRVFTPQHDDTGTRAKRELVAVNAAAALRVCGYVEDWQDAYQMAQDLIASCKPLETLERFVAFTRKF</sequence>
<keyword evidence="13" id="KW-1185">Reference proteome</keyword>
<dbReference type="eggNOG" id="COG0547">
    <property type="taxonomic scope" value="Bacteria"/>
</dbReference>
<comment type="pathway">
    <text evidence="1 9">Amino-acid biosynthesis; L-tryptophan biosynthesis; L-tryptophan from chorismate: step 2/5.</text>
</comment>
<dbReference type="NCBIfam" id="TIGR01245">
    <property type="entry name" value="trpD"/>
    <property type="match status" value="1"/>
</dbReference>
<name>S0EYA8_CHTCT</name>
<comment type="similarity">
    <text evidence="8">In the C-terminal section; belongs to the anthranilate phosphoribosyltransferase family.</text>
</comment>
<gene>
    <name evidence="9" type="primary">trpD</name>
    <name evidence="12" type="ORF">CCALI_02810</name>
</gene>
<dbReference type="GO" id="GO:0004048">
    <property type="term" value="F:anthranilate phosphoribosyltransferase activity"/>
    <property type="evidence" value="ECO:0007669"/>
    <property type="project" value="UniProtKB-UniRule"/>
</dbReference>
<feature type="binding site" evidence="9">
    <location>
        <begin position="108"/>
        <end position="116"/>
    </location>
    <ligand>
        <name>5-phospho-alpha-D-ribose 1-diphosphate</name>
        <dbReference type="ChEBI" id="CHEBI:58017"/>
    </ligand>
</feature>
<evidence type="ECO:0000256" key="1">
    <source>
        <dbReference type="ARBA" id="ARBA00004907"/>
    </source>
</evidence>
<dbReference type="HAMAP" id="MF_00211">
    <property type="entry name" value="TrpD"/>
    <property type="match status" value="1"/>
</dbReference>
<dbReference type="Pfam" id="PF00591">
    <property type="entry name" value="Glycos_transf_3"/>
    <property type="match status" value="1"/>
</dbReference>
<evidence type="ECO:0000313" key="13">
    <source>
        <dbReference type="Proteomes" id="UP000014227"/>
    </source>
</evidence>